<reference evidence="1 2" key="1">
    <citation type="submission" date="2019-11" db="EMBL/GenBank/DDBJ databases">
        <title>Nocardia sp. nov. CT2-14 isolated from soil.</title>
        <authorList>
            <person name="Kanchanasin P."/>
            <person name="Tanasupawat S."/>
            <person name="Yuki M."/>
            <person name="Kudo T."/>
        </authorList>
    </citation>
    <scope>NUCLEOTIDE SEQUENCE [LARGE SCALE GENOMIC DNA]</scope>
    <source>
        <strain evidence="1 2">CT2-14</strain>
    </source>
</reference>
<dbReference type="RefSeq" id="WP_154791279.1">
    <property type="nucleotide sequence ID" value="NZ_WMBB01000017.1"/>
</dbReference>
<organism evidence="1 2">
    <name type="scientific">Nocardia aurantiaca</name>
    <dbReference type="NCBI Taxonomy" id="2675850"/>
    <lineage>
        <taxon>Bacteria</taxon>
        <taxon>Bacillati</taxon>
        <taxon>Actinomycetota</taxon>
        <taxon>Actinomycetes</taxon>
        <taxon>Mycobacteriales</taxon>
        <taxon>Nocardiaceae</taxon>
        <taxon>Nocardia</taxon>
    </lineage>
</organism>
<accession>A0A6I3L5S6</accession>
<gene>
    <name evidence="1" type="ORF">GLP40_29405</name>
</gene>
<sequence length="91" mass="10531">MTSSRNPLREQWRDIQIRFVDDPKDAVTRADGLVADALEQLTDRCARRREELESRWARGDAADTEEMRQALRGYRELFDQLAGMASEATNM</sequence>
<name>A0A6I3L5S6_9NOCA</name>
<dbReference type="AlphaFoldDB" id="A0A6I3L5S6"/>
<keyword evidence="2" id="KW-1185">Reference proteome</keyword>
<evidence type="ECO:0000313" key="1">
    <source>
        <dbReference type="EMBL" id="MTE16851.1"/>
    </source>
</evidence>
<proteinExistence type="predicted"/>
<comment type="caution">
    <text evidence="1">The sequence shown here is derived from an EMBL/GenBank/DDBJ whole genome shotgun (WGS) entry which is preliminary data.</text>
</comment>
<evidence type="ECO:0000313" key="2">
    <source>
        <dbReference type="Proteomes" id="UP000432464"/>
    </source>
</evidence>
<dbReference type="Proteomes" id="UP000432464">
    <property type="component" value="Unassembled WGS sequence"/>
</dbReference>
<dbReference type="EMBL" id="WMBB01000017">
    <property type="protein sequence ID" value="MTE16851.1"/>
    <property type="molecule type" value="Genomic_DNA"/>
</dbReference>
<protein>
    <submittedName>
        <fullName evidence="1">Uncharacterized protein</fullName>
    </submittedName>
</protein>